<dbReference type="SUPFAM" id="SSF54211">
    <property type="entry name" value="Ribosomal protein S5 domain 2-like"/>
    <property type="match status" value="1"/>
</dbReference>
<dbReference type="SUPFAM" id="SSF55874">
    <property type="entry name" value="ATPase domain of HSP90 chaperone/DNA topoisomerase II/histidine kinase"/>
    <property type="match status" value="1"/>
</dbReference>
<protein>
    <recommendedName>
        <fullName evidence="8">Molecular chaperone HtpG</fullName>
    </recommendedName>
</protein>
<evidence type="ECO:0000256" key="4">
    <source>
        <dbReference type="ARBA" id="ARBA00023186"/>
    </source>
</evidence>
<dbReference type="InterPro" id="IPR001404">
    <property type="entry name" value="Hsp90_fam"/>
</dbReference>
<evidence type="ECO:0000256" key="1">
    <source>
        <dbReference type="ARBA" id="ARBA00008239"/>
    </source>
</evidence>
<dbReference type="Gene3D" id="3.30.230.80">
    <property type="match status" value="1"/>
</dbReference>
<keyword evidence="2 5" id="KW-0547">Nucleotide-binding</keyword>
<evidence type="ECO:0000256" key="5">
    <source>
        <dbReference type="PIRSR" id="PIRSR002583-1"/>
    </source>
</evidence>
<feature type="binding site" evidence="5">
    <location>
        <position position="47"/>
    </location>
    <ligand>
        <name>ATP</name>
        <dbReference type="ChEBI" id="CHEBI:30616"/>
    </ligand>
</feature>
<dbReference type="GO" id="GO:0140662">
    <property type="term" value="F:ATP-dependent protein folding chaperone"/>
    <property type="evidence" value="ECO:0007669"/>
    <property type="project" value="InterPro"/>
</dbReference>
<dbReference type="PANTHER" id="PTHR11528">
    <property type="entry name" value="HEAT SHOCK PROTEIN 90 FAMILY MEMBER"/>
    <property type="match status" value="1"/>
</dbReference>
<dbReference type="STRING" id="679197.HMPREF9336_00894"/>
<organism evidence="6 7">
    <name type="scientific">Segniliparus rugosus (strain ATCC BAA-974 / DSM 45345 / CCUG 50838 / CIP 108380 / JCM 13579 / CDC 945)</name>
    <dbReference type="NCBI Taxonomy" id="679197"/>
    <lineage>
        <taxon>Bacteria</taxon>
        <taxon>Bacillati</taxon>
        <taxon>Actinomycetota</taxon>
        <taxon>Actinomycetes</taxon>
        <taxon>Mycobacteriales</taxon>
        <taxon>Segniliparaceae</taxon>
        <taxon>Segniliparus</taxon>
    </lineage>
</organism>
<dbReference type="Gene3D" id="3.30.565.10">
    <property type="entry name" value="Histidine kinase-like ATPase, C-terminal domain"/>
    <property type="match status" value="1"/>
</dbReference>
<reference evidence="6 7" key="1">
    <citation type="journal article" date="2011" name="Stand. Genomic Sci.">
        <title>High quality draft genome sequence of Segniliparus rugosus CDC 945(T)= (ATCC BAA-974(T)).</title>
        <authorList>
            <person name="Earl A.M."/>
            <person name="Desjardins C.A."/>
            <person name="Fitzgerald M.G."/>
            <person name="Arachchi H.M."/>
            <person name="Zeng Q."/>
            <person name="Mehta T."/>
            <person name="Griggs A."/>
            <person name="Birren B.W."/>
            <person name="Toney N.C."/>
            <person name="Carr J."/>
            <person name="Posey J."/>
            <person name="Butler W.R."/>
        </authorList>
    </citation>
    <scope>NUCLEOTIDE SEQUENCE [LARGE SCALE GENOMIC DNA]</scope>
    <source>
        <strain evidence="7">ATCC BAA-974 / DSM 45345 / CCUG 50838 / CIP 108380 / JCM 13579 / CDC 945</strain>
    </source>
</reference>
<sequence>MYSSPRVYLRELLQNAVDAITARRAVDPHAPAEIRIEASGGALAVVDTGIGLAPDQVREFLATIGRSSKRDDFGFARHEFLGQFGVGLLSAFLVADEVEVTTKAEGSAPVRWVGRSEGSYSTEPAERDEVGTTVRLAARPGSGEWFDPRTVRDIVRHFGSMLPYPITVNGEAVSGGGLPWEKDGRSTGRRAADLVGYAQDVLGFTPFDFVELEAPEAGLTGVAYIMGSAANPTQSGAHRVYVKRMLLTEDADRLLPDWAFFARCVVNAEELRPTASREALYEDELLASVRETLGARLRSWLIALSVADPDRLGVFLEAHHLGVKALAVHDDEMLRLIGKFWPLQTSCGPMTLAALAERGGPVGYTPRLDEFRQLSQIAAAQGLVLVNAGYVYDAEIIRRYTRVDPAFSAREIGPGDIATQLDELEPELARGLAPFLAEAGKILGPLGCEVAMRSFEPAGVAALYLLDRADAYQNDLQATKGQADELWSQLLSVFEKPAARGPQLVLNFRNPLVERVVGLAGKPRLLRPVLEGVYGHALLLGQHPLKGADSALLNRSFLGLVELALANGGSDEQ</sequence>
<feature type="binding site" evidence="5">
    <location>
        <position position="11"/>
    </location>
    <ligand>
        <name>ATP</name>
        <dbReference type="ChEBI" id="CHEBI:30616"/>
    </ligand>
</feature>
<keyword evidence="4" id="KW-0143">Chaperone</keyword>
<dbReference type="NCBIfam" id="NF010683">
    <property type="entry name" value="PRK14083.1"/>
    <property type="match status" value="1"/>
</dbReference>
<feature type="binding site" evidence="5">
    <location>
        <position position="15"/>
    </location>
    <ligand>
        <name>ATP</name>
        <dbReference type="ChEBI" id="CHEBI:30616"/>
    </ligand>
</feature>
<dbReference type="HOGENOM" id="CLU_028672_0_0_11"/>
<dbReference type="eggNOG" id="COG0326">
    <property type="taxonomic scope" value="Bacteria"/>
</dbReference>
<dbReference type="EMBL" id="ACZI02000003">
    <property type="protein sequence ID" value="EFV14249.1"/>
    <property type="molecule type" value="Genomic_DNA"/>
</dbReference>
<feature type="binding site" evidence="5">
    <location>
        <position position="132"/>
    </location>
    <ligand>
        <name>ATP</name>
        <dbReference type="ChEBI" id="CHEBI:30616"/>
    </ligand>
</feature>
<dbReference type="InterPro" id="IPR020575">
    <property type="entry name" value="Hsp90_N"/>
</dbReference>
<gene>
    <name evidence="6" type="ORF">HMPREF9336_00894</name>
</gene>
<dbReference type="Proteomes" id="UP000004816">
    <property type="component" value="Unassembled WGS sequence"/>
</dbReference>
<evidence type="ECO:0000313" key="6">
    <source>
        <dbReference type="EMBL" id="EFV14249.1"/>
    </source>
</evidence>
<keyword evidence="3 5" id="KW-0067">ATP-binding</keyword>
<dbReference type="GO" id="GO:0005524">
    <property type="term" value="F:ATP binding"/>
    <property type="evidence" value="ECO:0007669"/>
    <property type="project" value="UniProtKB-KW"/>
</dbReference>
<evidence type="ECO:0000256" key="3">
    <source>
        <dbReference type="ARBA" id="ARBA00022840"/>
    </source>
</evidence>
<dbReference type="InterPro" id="IPR020568">
    <property type="entry name" value="Ribosomal_Su5_D2-typ_SF"/>
</dbReference>
<dbReference type="PRINTS" id="PR00775">
    <property type="entry name" value="HEATSHOCK90"/>
</dbReference>
<dbReference type="AlphaFoldDB" id="E5XN24"/>
<dbReference type="GO" id="GO:0051082">
    <property type="term" value="F:unfolded protein binding"/>
    <property type="evidence" value="ECO:0007669"/>
    <property type="project" value="InterPro"/>
</dbReference>
<comment type="similarity">
    <text evidence="1">Belongs to the heat shock protein 90 family.</text>
</comment>
<name>E5XN24_SEGRC</name>
<keyword evidence="7" id="KW-1185">Reference proteome</keyword>
<dbReference type="PIRSF" id="PIRSF002583">
    <property type="entry name" value="Hsp90"/>
    <property type="match status" value="1"/>
</dbReference>
<dbReference type="RefSeq" id="WP_007468230.1">
    <property type="nucleotide sequence ID" value="NZ_KI391954.1"/>
</dbReference>
<dbReference type="GO" id="GO:0016887">
    <property type="term" value="F:ATP hydrolysis activity"/>
    <property type="evidence" value="ECO:0007669"/>
    <property type="project" value="InterPro"/>
</dbReference>
<proteinExistence type="inferred from homology"/>
<dbReference type="Pfam" id="PF13589">
    <property type="entry name" value="HATPase_c_3"/>
    <property type="match status" value="1"/>
</dbReference>
<dbReference type="InterPro" id="IPR036890">
    <property type="entry name" value="HATPase_C_sf"/>
</dbReference>
<dbReference type="Pfam" id="PF00183">
    <property type="entry name" value="HSP90"/>
    <property type="match status" value="1"/>
</dbReference>
<accession>E5XN24</accession>
<evidence type="ECO:0000313" key="7">
    <source>
        <dbReference type="Proteomes" id="UP000004816"/>
    </source>
</evidence>
<comment type="caution">
    <text evidence="6">The sequence shown here is derived from an EMBL/GenBank/DDBJ whole genome shotgun (WGS) entry which is preliminary data.</text>
</comment>
<evidence type="ECO:0000256" key="2">
    <source>
        <dbReference type="ARBA" id="ARBA00022741"/>
    </source>
</evidence>
<evidence type="ECO:0008006" key="8">
    <source>
        <dbReference type="Google" id="ProtNLM"/>
    </source>
</evidence>